<name>A0A1H1PNT1_9PSED</name>
<dbReference type="InterPro" id="IPR006058">
    <property type="entry name" value="2Fe2S_fd_BS"/>
</dbReference>
<dbReference type="GO" id="GO:0051537">
    <property type="term" value="F:2 iron, 2 sulfur cluster binding"/>
    <property type="evidence" value="ECO:0007669"/>
    <property type="project" value="InterPro"/>
</dbReference>
<dbReference type="RefSeq" id="WP_090348009.1">
    <property type="nucleotide sequence ID" value="NZ_LT629751.1"/>
</dbReference>
<proteinExistence type="predicted"/>
<organism evidence="2 3">
    <name type="scientific">Pseudomonas oryzae</name>
    <dbReference type="NCBI Taxonomy" id="1392877"/>
    <lineage>
        <taxon>Bacteria</taxon>
        <taxon>Pseudomonadati</taxon>
        <taxon>Pseudomonadota</taxon>
        <taxon>Gammaproteobacteria</taxon>
        <taxon>Pseudomonadales</taxon>
        <taxon>Pseudomonadaceae</taxon>
        <taxon>Pseudomonas</taxon>
    </lineage>
</organism>
<sequence length="120" mass="12808">MKHEIHIEDTGERYACDEQETVLNGMARLGRKGIPVGCRGGGCGVCKVQVTSGDYRTTRTMSRQHVSLDEQEHGTVLACCIQAQSDLSLKVVGKLHKAVCKGVIPPAPLADQSVGANSFA</sequence>
<dbReference type="InterPro" id="IPR001041">
    <property type="entry name" value="2Fe-2S_ferredoxin-type"/>
</dbReference>
<evidence type="ECO:0000259" key="1">
    <source>
        <dbReference type="PROSITE" id="PS51085"/>
    </source>
</evidence>
<gene>
    <name evidence="2" type="ORF">SAMN05216221_1130</name>
</gene>
<evidence type="ECO:0000313" key="3">
    <source>
        <dbReference type="Proteomes" id="UP000243359"/>
    </source>
</evidence>
<dbReference type="CDD" id="cd00207">
    <property type="entry name" value="fer2"/>
    <property type="match status" value="1"/>
</dbReference>
<dbReference type="AlphaFoldDB" id="A0A1H1PNT1"/>
<keyword evidence="3" id="KW-1185">Reference proteome</keyword>
<dbReference type="PROSITE" id="PS00197">
    <property type="entry name" value="2FE2S_FER_1"/>
    <property type="match status" value="1"/>
</dbReference>
<reference evidence="3" key="1">
    <citation type="submission" date="2016-10" db="EMBL/GenBank/DDBJ databases">
        <authorList>
            <person name="Varghese N."/>
            <person name="Submissions S."/>
        </authorList>
    </citation>
    <scope>NUCLEOTIDE SEQUENCE [LARGE SCALE GENOMIC DNA]</scope>
    <source>
        <strain evidence="3">KCTC 32247</strain>
    </source>
</reference>
<dbReference type="PROSITE" id="PS51085">
    <property type="entry name" value="2FE2S_FER_2"/>
    <property type="match status" value="1"/>
</dbReference>
<dbReference type="Gene3D" id="3.10.20.30">
    <property type="match status" value="1"/>
</dbReference>
<feature type="domain" description="2Fe-2S ferredoxin-type" evidence="1">
    <location>
        <begin position="1"/>
        <end position="95"/>
    </location>
</feature>
<dbReference type="Pfam" id="PF00111">
    <property type="entry name" value="Fer2"/>
    <property type="match status" value="1"/>
</dbReference>
<accession>A0A1H1PNT1</accession>
<dbReference type="SUPFAM" id="SSF54292">
    <property type="entry name" value="2Fe-2S ferredoxin-like"/>
    <property type="match status" value="1"/>
</dbReference>
<evidence type="ECO:0000313" key="2">
    <source>
        <dbReference type="EMBL" id="SDS12813.1"/>
    </source>
</evidence>
<dbReference type="InterPro" id="IPR012675">
    <property type="entry name" value="Beta-grasp_dom_sf"/>
</dbReference>
<dbReference type="InterPro" id="IPR036010">
    <property type="entry name" value="2Fe-2S_ferredoxin-like_sf"/>
</dbReference>
<dbReference type="STRING" id="1392877.SAMN05216221_1130"/>
<dbReference type="EMBL" id="LT629751">
    <property type="protein sequence ID" value="SDS12813.1"/>
    <property type="molecule type" value="Genomic_DNA"/>
</dbReference>
<protein>
    <submittedName>
        <fullName evidence="2">2Fe-2S iron-sulfur cluster binding domain-containing protein</fullName>
    </submittedName>
</protein>
<dbReference type="OrthoDB" id="9806195at2"/>
<dbReference type="Proteomes" id="UP000243359">
    <property type="component" value="Chromosome I"/>
</dbReference>